<evidence type="ECO:0000256" key="2">
    <source>
        <dbReference type="ARBA" id="ARBA00005153"/>
    </source>
</evidence>
<dbReference type="AlphaFoldDB" id="A0A2R6AWY7"/>
<dbReference type="SUPFAM" id="SSF52402">
    <property type="entry name" value="Adenine nucleotide alpha hydrolases-like"/>
    <property type="match status" value="1"/>
</dbReference>
<feature type="domain" description="GMPS ATP-PPase" evidence="12">
    <location>
        <begin position="18"/>
        <end position="207"/>
    </location>
</feature>
<evidence type="ECO:0000259" key="12">
    <source>
        <dbReference type="PROSITE" id="PS51553"/>
    </source>
</evidence>
<dbReference type="Pfam" id="PF02540">
    <property type="entry name" value="NAD_synthase"/>
    <property type="match status" value="1"/>
</dbReference>
<dbReference type="InterPro" id="IPR025777">
    <property type="entry name" value="GMPS_ATP_PPase_dom"/>
</dbReference>
<comment type="pathway">
    <text evidence="2">Purine metabolism; GMP biosynthesis; GMP from XMP (L-Gln route): step 1/1.</text>
</comment>
<keyword evidence="5 11" id="KW-0547">Nucleotide-binding</keyword>
<comment type="catalytic activity">
    <reaction evidence="10">
        <text>XMP + L-glutamine + ATP + H2O = GMP + L-glutamate + AMP + diphosphate + 2 H(+)</text>
        <dbReference type="Rhea" id="RHEA:11680"/>
        <dbReference type="ChEBI" id="CHEBI:15377"/>
        <dbReference type="ChEBI" id="CHEBI:15378"/>
        <dbReference type="ChEBI" id="CHEBI:29985"/>
        <dbReference type="ChEBI" id="CHEBI:30616"/>
        <dbReference type="ChEBI" id="CHEBI:33019"/>
        <dbReference type="ChEBI" id="CHEBI:57464"/>
        <dbReference type="ChEBI" id="CHEBI:58115"/>
        <dbReference type="ChEBI" id="CHEBI:58359"/>
        <dbReference type="ChEBI" id="CHEBI:456215"/>
        <dbReference type="EC" id="6.3.5.2"/>
    </reaction>
</comment>
<comment type="caution">
    <text evidence="13">The sequence shown here is derived from an EMBL/GenBank/DDBJ whole genome shotgun (WGS) entry which is preliminary data.</text>
</comment>
<evidence type="ECO:0000256" key="3">
    <source>
        <dbReference type="ARBA" id="ARBA00012746"/>
    </source>
</evidence>
<proteinExistence type="predicted"/>
<evidence type="ECO:0000256" key="10">
    <source>
        <dbReference type="ARBA" id="ARBA00049404"/>
    </source>
</evidence>
<evidence type="ECO:0000256" key="11">
    <source>
        <dbReference type="PROSITE-ProRule" id="PRU00886"/>
    </source>
</evidence>
<dbReference type="Pfam" id="PF00958">
    <property type="entry name" value="GMP_synt_C"/>
    <property type="match status" value="1"/>
</dbReference>
<evidence type="ECO:0000256" key="5">
    <source>
        <dbReference type="ARBA" id="ARBA00022741"/>
    </source>
</evidence>
<keyword evidence="8 11" id="KW-0067">ATP-binding</keyword>
<dbReference type="PANTHER" id="PTHR11922:SF2">
    <property type="entry name" value="GMP SYNTHASE [GLUTAMINE-HYDROLYZING]"/>
    <property type="match status" value="1"/>
</dbReference>
<evidence type="ECO:0000256" key="8">
    <source>
        <dbReference type="ARBA" id="ARBA00022840"/>
    </source>
</evidence>
<reference evidence="13 14" key="1">
    <citation type="submission" date="2017-04" db="EMBL/GenBank/DDBJ databases">
        <title>Novel microbial lineages endemic to geothermal iron-oxide mats fill important gaps in the evolutionary history of Archaea.</title>
        <authorList>
            <person name="Jay Z.J."/>
            <person name="Beam J.P."/>
            <person name="Dlakic M."/>
            <person name="Rusch D.B."/>
            <person name="Kozubal M.A."/>
            <person name="Inskeep W.P."/>
        </authorList>
    </citation>
    <scope>NUCLEOTIDE SEQUENCE [LARGE SCALE GENOMIC DNA]</scope>
    <source>
        <strain evidence="13">OSP_D</strain>
    </source>
</reference>
<dbReference type="InterPro" id="IPR014729">
    <property type="entry name" value="Rossmann-like_a/b/a_fold"/>
</dbReference>
<dbReference type="Proteomes" id="UP000240322">
    <property type="component" value="Unassembled WGS sequence"/>
</dbReference>
<evidence type="ECO:0000313" key="14">
    <source>
        <dbReference type="Proteomes" id="UP000240322"/>
    </source>
</evidence>
<dbReference type="InterPro" id="IPR001674">
    <property type="entry name" value="GMP_synth_C"/>
</dbReference>
<dbReference type="CDD" id="cd01997">
    <property type="entry name" value="GMP_synthase_C"/>
    <property type="match status" value="1"/>
</dbReference>
<dbReference type="PROSITE" id="PS51553">
    <property type="entry name" value="GMPS_ATP_PPASE"/>
    <property type="match status" value="1"/>
</dbReference>
<keyword evidence="7 11" id="KW-0658">Purine biosynthesis</keyword>
<dbReference type="SUPFAM" id="SSF54810">
    <property type="entry name" value="GMP synthetase C-terminal dimerisation domain"/>
    <property type="match status" value="1"/>
</dbReference>
<dbReference type="UniPathway" id="UPA00189">
    <property type="reaction ID" value="UER00296"/>
</dbReference>
<dbReference type="Gene3D" id="3.30.300.10">
    <property type="match status" value="2"/>
</dbReference>
<evidence type="ECO:0000256" key="6">
    <source>
        <dbReference type="ARBA" id="ARBA00022749"/>
    </source>
</evidence>
<dbReference type="Gene3D" id="3.40.50.620">
    <property type="entry name" value="HUPs"/>
    <property type="match status" value="1"/>
</dbReference>
<dbReference type="InterPro" id="IPR022310">
    <property type="entry name" value="NAD/GMP_synthase"/>
</dbReference>
<name>A0A2R6AWY7_9ARCH</name>
<organism evidence="13 14">
    <name type="scientific">Candidatus Marsarchaeota G2 archaeon OSP_D</name>
    <dbReference type="NCBI Taxonomy" id="1978157"/>
    <lineage>
        <taxon>Archaea</taxon>
        <taxon>Candidatus Marsarchaeota</taxon>
        <taxon>Candidatus Marsarchaeota group 2</taxon>
    </lineage>
</organism>
<dbReference type="EMBL" id="NEXE01000042">
    <property type="protein sequence ID" value="PSN90911.1"/>
    <property type="molecule type" value="Genomic_DNA"/>
</dbReference>
<evidence type="ECO:0000313" key="13">
    <source>
        <dbReference type="EMBL" id="PSN90911.1"/>
    </source>
</evidence>
<comment type="function">
    <text evidence="1">Catalyzes the synthesis of GMP from XMP.</text>
</comment>
<evidence type="ECO:0000256" key="4">
    <source>
        <dbReference type="ARBA" id="ARBA00022598"/>
    </source>
</evidence>
<protein>
    <recommendedName>
        <fullName evidence="3">GMP synthase (glutamine-hydrolyzing)</fullName>
        <ecNumber evidence="3">6.3.5.2</ecNumber>
    </recommendedName>
    <alternativeName>
        <fullName evidence="9">GMP synthetase</fullName>
    </alternativeName>
</protein>
<dbReference type="GO" id="GO:0005829">
    <property type="term" value="C:cytosol"/>
    <property type="evidence" value="ECO:0007669"/>
    <property type="project" value="TreeGrafter"/>
</dbReference>
<dbReference type="EC" id="6.3.5.2" evidence="3"/>
<keyword evidence="4" id="KW-0436">Ligase</keyword>
<evidence type="ECO:0000256" key="1">
    <source>
        <dbReference type="ARBA" id="ARBA00002332"/>
    </source>
</evidence>
<dbReference type="GO" id="GO:0005524">
    <property type="term" value="F:ATP binding"/>
    <property type="evidence" value="ECO:0007669"/>
    <property type="project" value="UniProtKB-UniRule"/>
</dbReference>
<feature type="binding site" evidence="11">
    <location>
        <begin position="45"/>
        <end position="51"/>
    </location>
    <ligand>
        <name>ATP</name>
        <dbReference type="ChEBI" id="CHEBI:30616"/>
    </ligand>
</feature>
<evidence type="ECO:0000256" key="9">
    <source>
        <dbReference type="ARBA" id="ARBA00030464"/>
    </source>
</evidence>
<gene>
    <name evidence="13" type="ORF">B9Q03_05655</name>
</gene>
<keyword evidence="6 11" id="KW-0332">GMP biosynthesis</keyword>
<evidence type="ECO:0000256" key="7">
    <source>
        <dbReference type="ARBA" id="ARBA00022755"/>
    </source>
</evidence>
<dbReference type="PANTHER" id="PTHR11922">
    <property type="entry name" value="GMP SYNTHASE-RELATED"/>
    <property type="match status" value="1"/>
</dbReference>
<accession>A0A2R6AWY7</accession>
<sequence length="404" mass="45281">MPSTQPYDDEELLKASALPPSKLVEELTRLVMQKADGESVLAAVSGGIDSTVAALVTIRALGERVHPVFIDTGFMRKREPEEVKSSFDLVSPRKLRIVNEKERFYASVKSISDAEKKRLAFRETFYSVLRDLTHEMNVGLLVQGTIAPDWIETTGGIKTQHNVLRQLGIRTEEKFGFRLLEPLAYLYKDQVRALGEQLGLPQAFISRQPFPGPGLLVRVPGEVTRIKIDLLRATTAVVEEKMNGLGGSQWFAAIFDAANKRDQPLVGDTDNWVFTQKVTGVKGDARVYGGLIGVGPSANTSPREFDNKAYRLYMDANTLLREVLNTSEEFFRVCIRFAAKHDSPEGYSIVIRAVKTSDFMTADVLRPNFPILKYLAEEILEIHPNIRDVYYDVTPKPPATIEYE</sequence>
<dbReference type="GO" id="GO:0003921">
    <property type="term" value="F:GMP synthase activity"/>
    <property type="evidence" value="ECO:0007669"/>
    <property type="project" value="InterPro"/>
</dbReference>